<evidence type="ECO:0000313" key="1">
    <source>
        <dbReference type="EMBL" id="SDX31930.1"/>
    </source>
</evidence>
<keyword evidence="2" id="KW-1185">Reference proteome</keyword>
<proteinExistence type="predicted"/>
<dbReference type="RefSeq" id="WP_090123081.1">
    <property type="nucleotide sequence ID" value="NZ_FNNJ01000004.1"/>
</dbReference>
<organism evidence="1 2">
    <name type="scientific">Lutibacter oricola</name>
    <dbReference type="NCBI Taxonomy" id="762486"/>
    <lineage>
        <taxon>Bacteria</taxon>
        <taxon>Pseudomonadati</taxon>
        <taxon>Bacteroidota</taxon>
        <taxon>Flavobacteriia</taxon>
        <taxon>Flavobacteriales</taxon>
        <taxon>Flavobacteriaceae</taxon>
        <taxon>Lutibacter</taxon>
    </lineage>
</organism>
<dbReference type="PROSITE" id="PS51257">
    <property type="entry name" value="PROKAR_LIPOPROTEIN"/>
    <property type="match status" value="1"/>
</dbReference>
<dbReference type="EMBL" id="FNNJ01000004">
    <property type="protein sequence ID" value="SDX31930.1"/>
    <property type="molecule type" value="Genomic_DNA"/>
</dbReference>
<name>A0A1H3AQA9_9FLAO</name>
<dbReference type="AlphaFoldDB" id="A0A1H3AQA9"/>
<protein>
    <submittedName>
        <fullName evidence="1">Uncharacterized protein</fullName>
    </submittedName>
</protein>
<dbReference type="OrthoDB" id="1118190at2"/>
<accession>A0A1H3AQA9</accession>
<gene>
    <name evidence="1" type="ORF">SAMN05444411_104199</name>
</gene>
<reference evidence="1 2" key="1">
    <citation type="submission" date="2016-10" db="EMBL/GenBank/DDBJ databases">
        <authorList>
            <person name="de Groot N.N."/>
        </authorList>
    </citation>
    <scope>NUCLEOTIDE SEQUENCE [LARGE SCALE GENOMIC DNA]</scope>
    <source>
        <strain evidence="1 2">DSM 24956</strain>
    </source>
</reference>
<dbReference type="Proteomes" id="UP000199595">
    <property type="component" value="Unassembled WGS sequence"/>
</dbReference>
<evidence type="ECO:0000313" key="2">
    <source>
        <dbReference type="Proteomes" id="UP000199595"/>
    </source>
</evidence>
<sequence length="241" mass="27034">MTVKNNVVALLVMVLVFVGCKDKQGYSKVKKEVTTTISSSDSHKIVVKELIPAGTYAYLNVEENNKTYWMAVPNTKIVVGDTYYYDGGMMMKSFESKQLKRTFDEIIFAEGIRTSPTSEKVVKPKAHSHKETKQVEVAKLSKENGQLYLNQILSNTKKYANKKVEFTGVVIKVNKQIMKKNWIHIVDGSEFGGVKSLTVTTDQLAKVGDTVTVVGKLILDKDFGYGYVYDVLLENAKIKKN</sequence>
<dbReference type="STRING" id="762486.SAMN05444411_104199"/>